<proteinExistence type="predicted"/>
<evidence type="ECO:0000313" key="1">
    <source>
        <dbReference type="EMBL" id="CAG9531902.1"/>
    </source>
</evidence>
<feature type="non-terminal residue" evidence="1">
    <location>
        <position position="1"/>
    </location>
</feature>
<gene>
    <name evidence="1" type="ORF">CJOHNSTONI_LOCUS2266</name>
</gene>
<evidence type="ECO:0000313" key="2">
    <source>
        <dbReference type="Proteomes" id="UP000746747"/>
    </source>
</evidence>
<dbReference type="Proteomes" id="UP000746747">
    <property type="component" value="Unassembled WGS sequence"/>
</dbReference>
<accession>A0A8J2LRI0</accession>
<comment type="caution">
    <text evidence="1">The sequence shown here is derived from an EMBL/GenBank/DDBJ whole genome shotgun (WGS) entry which is preliminary data.</text>
</comment>
<dbReference type="EMBL" id="CAKAEH010000786">
    <property type="protein sequence ID" value="CAG9531902.1"/>
    <property type="molecule type" value="Genomic_DNA"/>
</dbReference>
<keyword evidence="2" id="KW-1185">Reference proteome</keyword>
<reference evidence="1" key="1">
    <citation type="submission" date="2021-09" db="EMBL/GenBank/DDBJ databases">
        <authorList>
            <consortium name="Pathogen Informatics"/>
        </authorList>
    </citation>
    <scope>NUCLEOTIDE SEQUENCE</scope>
</reference>
<organism evidence="1 2">
    <name type="scientific">Cercopithifilaria johnstoni</name>
    <dbReference type="NCBI Taxonomy" id="2874296"/>
    <lineage>
        <taxon>Eukaryota</taxon>
        <taxon>Metazoa</taxon>
        <taxon>Ecdysozoa</taxon>
        <taxon>Nematoda</taxon>
        <taxon>Chromadorea</taxon>
        <taxon>Rhabditida</taxon>
        <taxon>Spirurina</taxon>
        <taxon>Spiruromorpha</taxon>
        <taxon>Filarioidea</taxon>
        <taxon>Onchocercidae</taxon>
        <taxon>Cercopithifilaria</taxon>
    </lineage>
</organism>
<name>A0A8J2LRI0_9BILA</name>
<protein>
    <submittedName>
        <fullName evidence="1">Uncharacterized protein</fullName>
    </submittedName>
</protein>
<dbReference type="AlphaFoldDB" id="A0A8J2LRI0"/>
<sequence>MGNTAEKVAILECSEELICFRIRDDVIIMSWSTSVVLAHEIGIFRGLDNPSSPLANSVTVEEFESQRCWKTTV</sequence>